<sequence length="128" mass="14736">MVNFFSNIFCLYILLFNVNYIKAVYSVIGTEESLGLWCPGYLLGPQCEEDGFLTYSECCGDLRHQCCSNLRYWVISLFVIVPIITVIIFGIYLWKNVFQNKRNQFIETRQPPRSGYTPGISTGRPEAI</sequence>
<evidence type="ECO:0000313" key="3">
    <source>
        <dbReference type="Proteomes" id="UP000035680"/>
    </source>
</evidence>
<dbReference type="WBParaSite" id="SVE_0539500.1">
    <property type="protein sequence ID" value="SVE_0539500.1"/>
    <property type="gene ID" value="SVE_0539500"/>
</dbReference>
<dbReference type="Pfam" id="PF10853">
    <property type="entry name" value="DUF2650"/>
    <property type="match status" value="1"/>
</dbReference>
<feature type="region of interest" description="Disordered" evidence="1">
    <location>
        <begin position="109"/>
        <end position="128"/>
    </location>
</feature>
<evidence type="ECO:0000256" key="1">
    <source>
        <dbReference type="SAM" id="MobiDB-lite"/>
    </source>
</evidence>
<organism evidence="3 4">
    <name type="scientific">Strongyloides venezuelensis</name>
    <name type="common">Threadworm</name>
    <dbReference type="NCBI Taxonomy" id="75913"/>
    <lineage>
        <taxon>Eukaryota</taxon>
        <taxon>Metazoa</taxon>
        <taxon>Ecdysozoa</taxon>
        <taxon>Nematoda</taxon>
        <taxon>Chromadorea</taxon>
        <taxon>Rhabditida</taxon>
        <taxon>Tylenchina</taxon>
        <taxon>Panagrolaimomorpha</taxon>
        <taxon>Strongyloidoidea</taxon>
        <taxon>Strongyloididae</taxon>
        <taxon>Strongyloides</taxon>
    </lineage>
</organism>
<reference evidence="4" key="2">
    <citation type="submission" date="2015-08" db="UniProtKB">
        <authorList>
            <consortium name="WormBaseParasite"/>
        </authorList>
    </citation>
    <scope>IDENTIFICATION</scope>
</reference>
<name>A0A0K0F994_STRVS</name>
<feature type="transmembrane region" description="Helical" evidence="2">
    <location>
        <begin position="72"/>
        <end position="94"/>
    </location>
</feature>
<evidence type="ECO:0000256" key="2">
    <source>
        <dbReference type="SAM" id="Phobius"/>
    </source>
</evidence>
<keyword evidence="2" id="KW-0472">Membrane</keyword>
<proteinExistence type="predicted"/>
<evidence type="ECO:0000313" key="4">
    <source>
        <dbReference type="WBParaSite" id="SVE_0539500.1"/>
    </source>
</evidence>
<keyword evidence="2" id="KW-1133">Transmembrane helix</keyword>
<dbReference type="PANTHER" id="PTHR34149:SF9">
    <property type="entry name" value="PROTEIN CBG09996"/>
    <property type="match status" value="1"/>
</dbReference>
<accession>A0A0K0F994</accession>
<dbReference type="Proteomes" id="UP000035680">
    <property type="component" value="Unassembled WGS sequence"/>
</dbReference>
<reference evidence="3" key="1">
    <citation type="submission" date="2014-07" db="EMBL/GenBank/DDBJ databases">
        <authorList>
            <person name="Martin A.A"/>
            <person name="De Silva N."/>
        </authorList>
    </citation>
    <scope>NUCLEOTIDE SEQUENCE</scope>
</reference>
<protein>
    <submittedName>
        <fullName evidence="4">Transmembrane protein</fullName>
    </submittedName>
</protein>
<dbReference type="InterPro" id="IPR022559">
    <property type="entry name" value="SUP-1-like"/>
</dbReference>
<keyword evidence="2" id="KW-0812">Transmembrane</keyword>
<dbReference type="AlphaFoldDB" id="A0A0K0F994"/>
<dbReference type="PANTHER" id="PTHR34149">
    <property type="entry name" value="PROTEIN CBG11905-RELATED"/>
    <property type="match status" value="1"/>
</dbReference>
<keyword evidence="3" id="KW-1185">Reference proteome</keyword>